<dbReference type="InterPro" id="IPR008948">
    <property type="entry name" value="L-Aspartase-like"/>
</dbReference>
<keyword evidence="8" id="KW-0587">Phenylpropanoid metabolism</keyword>
<dbReference type="GO" id="GO:0009698">
    <property type="term" value="P:phenylpropanoid metabolic process"/>
    <property type="evidence" value="ECO:0007669"/>
    <property type="project" value="UniProtKB-KW"/>
</dbReference>
<evidence type="ECO:0000256" key="8">
    <source>
        <dbReference type="ARBA" id="ARBA00023051"/>
    </source>
</evidence>
<dbReference type="EC" id="4.3.1.24" evidence="6"/>
<evidence type="ECO:0000256" key="9">
    <source>
        <dbReference type="ARBA" id="ARBA00023232"/>
    </source>
</evidence>
<dbReference type="Pfam" id="PF00221">
    <property type="entry name" value="Lyase_aromatic"/>
    <property type="match status" value="1"/>
</dbReference>
<keyword evidence="13" id="KW-1185">Reference proteome</keyword>
<protein>
    <recommendedName>
        <fullName evidence="6">phenylalanine ammonia-lyase</fullName>
        <ecNumber evidence="6">4.3.1.24</ecNumber>
    </recommendedName>
</protein>
<name>A0AA39VN98_ACESA</name>
<keyword evidence="7" id="KW-0963">Cytoplasm</keyword>
<evidence type="ECO:0000313" key="13">
    <source>
        <dbReference type="Proteomes" id="UP001168877"/>
    </source>
</evidence>
<evidence type="ECO:0000256" key="6">
    <source>
        <dbReference type="ARBA" id="ARBA00012139"/>
    </source>
</evidence>
<proteinExistence type="inferred from homology"/>
<evidence type="ECO:0000256" key="2">
    <source>
        <dbReference type="ARBA" id="ARBA00004496"/>
    </source>
</evidence>
<keyword evidence="10" id="KW-0456">Lyase</keyword>
<dbReference type="AlphaFoldDB" id="A0AA39VN98"/>
<comment type="subcellular location">
    <subcellularLocation>
        <location evidence="2">Cytoplasm</location>
    </subcellularLocation>
</comment>
<evidence type="ECO:0000256" key="4">
    <source>
        <dbReference type="ARBA" id="ARBA00007238"/>
    </source>
</evidence>
<dbReference type="InterPro" id="IPR023144">
    <property type="entry name" value="Phe_NH3-lyase_shielding_dom_sf"/>
</dbReference>
<evidence type="ECO:0000256" key="7">
    <source>
        <dbReference type="ARBA" id="ARBA00022490"/>
    </source>
</evidence>
<comment type="similarity">
    <text evidence="4">Belongs to the PAL/histidase family.</text>
</comment>
<keyword evidence="9" id="KW-0585">Phenylalanine catabolism</keyword>
<evidence type="ECO:0000256" key="11">
    <source>
        <dbReference type="ARBA" id="ARBA00023537"/>
    </source>
</evidence>
<dbReference type="EMBL" id="JAUESC010000380">
    <property type="protein sequence ID" value="KAK0592194.1"/>
    <property type="molecule type" value="Genomic_DNA"/>
</dbReference>
<evidence type="ECO:0000313" key="12">
    <source>
        <dbReference type="EMBL" id="KAK0592194.1"/>
    </source>
</evidence>
<gene>
    <name evidence="12" type="ORF">LWI29_014987</name>
</gene>
<dbReference type="Gene3D" id="1.20.200.10">
    <property type="entry name" value="Fumarase/aspartase (Central domain)"/>
    <property type="match status" value="2"/>
</dbReference>
<evidence type="ECO:0000256" key="10">
    <source>
        <dbReference type="ARBA" id="ARBA00023239"/>
    </source>
</evidence>
<dbReference type="InterPro" id="IPR001106">
    <property type="entry name" value="Aromatic_Lyase"/>
</dbReference>
<dbReference type="Proteomes" id="UP001168877">
    <property type="component" value="Unassembled WGS sequence"/>
</dbReference>
<evidence type="ECO:0000256" key="5">
    <source>
        <dbReference type="ARBA" id="ARBA00011881"/>
    </source>
</evidence>
<reference evidence="12" key="1">
    <citation type="journal article" date="2022" name="Plant J.">
        <title>Strategies of tolerance reflected in two North American maple genomes.</title>
        <authorList>
            <person name="McEvoy S.L."/>
            <person name="Sezen U.U."/>
            <person name="Trouern-Trend A."/>
            <person name="McMahon S.M."/>
            <person name="Schaberg P.G."/>
            <person name="Yang J."/>
            <person name="Wegrzyn J.L."/>
            <person name="Swenson N.G."/>
        </authorList>
    </citation>
    <scope>NUCLEOTIDE SEQUENCE</scope>
    <source>
        <strain evidence="12">NS2018</strain>
    </source>
</reference>
<accession>A0AA39VN98</accession>
<comment type="function">
    <text evidence="1">This is a key enzyme of plant metabolism catalyzing the first reaction in the biosynthesis from L-phenylalanine of a wide variety of natural products based on the phenylpropane skeleton.</text>
</comment>
<organism evidence="12 13">
    <name type="scientific">Acer saccharum</name>
    <name type="common">Sugar maple</name>
    <dbReference type="NCBI Taxonomy" id="4024"/>
    <lineage>
        <taxon>Eukaryota</taxon>
        <taxon>Viridiplantae</taxon>
        <taxon>Streptophyta</taxon>
        <taxon>Embryophyta</taxon>
        <taxon>Tracheophyta</taxon>
        <taxon>Spermatophyta</taxon>
        <taxon>Magnoliopsida</taxon>
        <taxon>eudicotyledons</taxon>
        <taxon>Gunneridae</taxon>
        <taxon>Pentapetalae</taxon>
        <taxon>rosids</taxon>
        <taxon>malvids</taxon>
        <taxon>Sapindales</taxon>
        <taxon>Sapindaceae</taxon>
        <taxon>Hippocastanoideae</taxon>
        <taxon>Acereae</taxon>
        <taxon>Acer</taxon>
    </lineage>
</organism>
<dbReference type="GO" id="GO:0045548">
    <property type="term" value="F:phenylalanine ammonia-lyase activity"/>
    <property type="evidence" value="ECO:0007669"/>
    <property type="project" value="UniProtKB-EC"/>
</dbReference>
<comment type="caution">
    <text evidence="12">The sequence shown here is derived from an EMBL/GenBank/DDBJ whole genome shotgun (WGS) entry which is preliminary data.</text>
</comment>
<dbReference type="GO" id="GO:0005737">
    <property type="term" value="C:cytoplasm"/>
    <property type="evidence" value="ECO:0007669"/>
    <property type="project" value="UniProtKB-SubCell"/>
</dbReference>
<evidence type="ECO:0000256" key="1">
    <source>
        <dbReference type="ARBA" id="ARBA00002235"/>
    </source>
</evidence>
<reference evidence="12" key="2">
    <citation type="submission" date="2023-06" db="EMBL/GenBank/DDBJ databases">
        <authorList>
            <person name="Swenson N.G."/>
            <person name="Wegrzyn J.L."/>
            <person name="Mcevoy S.L."/>
        </authorList>
    </citation>
    <scope>NUCLEOTIDE SEQUENCE</scope>
    <source>
        <strain evidence="12">NS2018</strain>
        <tissue evidence="12">Leaf</tissue>
    </source>
</reference>
<comment type="subunit">
    <text evidence="5">Homotetramer.</text>
</comment>
<dbReference type="Gene3D" id="1.10.274.20">
    <property type="entry name" value="Phenylalanine ammonia-lyase 1, domain 3"/>
    <property type="match status" value="1"/>
</dbReference>
<comment type="pathway">
    <text evidence="3">Phenylpropanoid metabolism; trans-cinnamate biosynthesis; trans-cinnamate from L-phenylalanine: step 1/1.</text>
</comment>
<dbReference type="PANTHER" id="PTHR10362">
    <property type="entry name" value="HISTIDINE AMMONIA-LYASE"/>
    <property type="match status" value="1"/>
</dbReference>
<dbReference type="SUPFAM" id="SSF48557">
    <property type="entry name" value="L-aspartase-like"/>
    <property type="match status" value="1"/>
</dbReference>
<evidence type="ECO:0000256" key="3">
    <source>
        <dbReference type="ARBA" id="ARBA00005138"/>
    </source>
</evidence>
<dbReference type="GO" id="GO:0006559">
    <property type="term" value="P:L-phenylalanine catabolic process"/>
    <property type="evidence" value="ECO:0007669"/>
    <property type="project" value="UniProtKB-KW"/>
</dbReference>
<sequence length="324" mass="36124">MIEREINSTSDNPMIDVSRNMALHGGNFQGTPIGVSMDNNRIAVASIGKLMFAQFTELVNDLYNNGLTPNLSGDWNPSLDYGFKGAEIAMAAYCSELQHLANPVTTHVECTENHNQSINSLGLISARKTAEVVEILKLMASTYLVAHCQAIDLRHWEENSKNTVRQVAKRVLTMASNGELHPSRFCEKDLIEVVDRENKLRLVLVEHALINGEEAETNSSTSIFQKIGKFEEELKTLLPKEMESSKNLFENGNLAIPNRIKESRSYPLYKFVGEELGAEYLTGEKNISPGEEFDKVFKAMCAGKLIDPMLECLKEWNGAPLPIC</sequence>
<comment type="catalytic activity">
    <reaction evidence="11">
        <text>L-phenylalanine = (E)-cinnamate + NH4(+)</text>
        <dbReference type="Rhea" id="RHEA:21384"/>
        <dbReference type="ChEBI" id="CHEBI:15669"/>
        <dbReference type="ChEBI" id="CHEBI:28938"/>
        <dbReference type="ChEBI" id="CHEBI:58095"/>
        <dbReference type="EC" id="4.3.1.24"/>
    </reaction>
</comment>